<feature type="compositionally biased region" description="Basic and acidic residues" evidence="1">
    <location>
        <begin position="283"/>
        <end position="294"/>
    </location>
</feature>
<dbReference type="SUPFAM" id="SSF55154">
    <property type="entry name" value="CYTH-like phosphatases"/>
    <property type="match status" value="1"/>
</dbReference>
<dbReference type="GO" id="GO:0016462">
    <property type="term" value="F:pyrophosphatase activity"/>
    <property type="evidence" value="ECO:0007669"/>
    <property type="project" value="UniProtKB-ARBA"/>
</dbReference>
<sequence length="294" mass="32713">MQPLSFIKPLKSTLEVERKFLPTALLQQYISSSSSSPKSKSNSPAQAITLPRTTLTRQPRKLITDKYFDRASQLQRRGIWVRWRKTEPADDNSSASQSQGVWEAKIKQSGDYVASQSVEVQGREAVESVLSEAGVGESVFDLKFQMGFVAERASWGVEREEGGEMTLVLDTITTALEGRDGERPVYFFHRVGELELEAVVTTELGAEGGAIDSAGLIAKHRVDREVAGAKMSEELSAFMADRPEIFASEGSPVGKLSAYLQYHKENDARKWKANEGGRVANMSEERWEREYNGK</sequence>
<dbReference type="GeneID" id="96001837"/>
<accession>A0AB34L7Z5</accession>
<evidence type="ECO:0000259" key="2">
    <source>
        <dbReference type="SMART" id="SM01118"/>
    </source>
</evidence>
<dbReference type="Proteomes" id="UP000803884">
    <property type="component" value="Unassembled WGS sequence"/>
</dbReference>
<dbReference type="RefSeq" id="XP_069234064.1">
    <property type="nucleotide sequence ID" value="XM_069368999.1"/>
</dbReference>
<dbReference type="AlphaFoldDB" id="A0AB34L7Z5"/>
<gene>
    <name evidence="3" type="ORF">WHR41_00393</name>
</gene>
<comment type="caution">
    <text evidence="3">The sequence shown here is derived from an EMBL/GenBank/DDBJ whole genome shotgun (WGS) entry which is preliminary data.</text>
</comment>
<dbReference type="SMART" id="SM01118">
    <property type="entry name" value="CYTH"/>
    <property type="match status" value="1"/>
</dbReference>
<proteinExistence type="predicted"/>
<dbReference type="InterPro" id="IPR023577">
    <property type="entry name" value="CYTH_domain"/>
</dbReference>
<keyword evidence="4" id="KW-1185">Reference proteome</keyword>
<evidence type="ECO:0000313" key="4">
    <source>
        <dbReference type="Proteomes" id="UP000803884"/>
    </source>
</evidence>
<dbReference type="Gene3D" id="2.40.320.10">
    <property type="entry name" value="Hypothetical Protein Pfu-838710-001"/>
    <property type="match status" value="1"/>
</dbReference>
<feature type="region of interest" description="Disordered" evidence="1">
    <location>
        <begin position="32"/>
        <end position="54"/>
    </location>
</feature>
<evidence type="ECO:0000313" key="3">
    <source>
        <dbReference type="EMBL" id="KAL1590959.1"/>
    </source>
</evidence>
<dbReference type="EMBL" id="JAAQHG020000001">
    <property type="protein sequence ID" value="KAL1590959.1"/>
    <property type="molecule type" value="Genomic_DNA"/>
</dbReference>
<feature type="region of interest" description="Disordered" evidence="1">
    <location>
        <begin position="275"/>
        <end position="294"/>
    </location>
</feature>
<protein>
    <recommendedName>
        <fullName evidence="2">CYTH domain-containing protein</fullName>
    </recommendedName>
</protein>
<feature type="domain" description="CYTH" evidence="2">
    <location>
        <begin position="13"/>
        <end position="232"/>
    </location>
</feature>
<reference evidence="3 4" key="1">
    <citation type="journal article" date="2020" name="Microbiol. Resour. Announc.">
        <title>Draft Genome Sequence of a Cladosporium Species Isolated from the Mesophotic Ascidian Didemnum maculosum.</title>
        <authorList>
            <person name="Gioti A."/>
            <person name="Siaperas R."/>
            <person name="Nikolaivits E."/>
            <person name="Le Goff G."/>
            <person name="Ouazzani J."/>
            <person name="Kotoulas G."/>
            <person name="Topakas E."/>
        </authorList>
    </citation>
    <scope>NUCLEOTIDE SEQUENCE [LARGE SCALE GENOMIC DNA]</scope>
    <source>
        <strain evidence="3 4">TM138-S3</strain>
    </source>
</reference>
<evidence type="ECO:0000256" key="1">
    <source>
        <dbReference type="SAM" id="MobiDB-lite"/>
    </source>
</evidence>
<dbReference type="InterPro" id="IPR033469">
    <property type="entry name" value="CYTH-like_dom_sf"/>
</dbReference>
<organism evidence="3 4">
    <name type="scientific">Cladosporium halotolerans</name>
    <dbReference type="NCBI Taxonomy" id="1052096"/>
    <lineage>
        <taxon>Eukaryota</taxon>
        <taxon>Fungi</taxon>
        <taxon>Dikarya</taxon>
        <taxon>Ascomycota</taxon>
        <taxon>Pezizomycotina</taxon>
        <taxon>Dothideomycetes</taxon>
        <taxon>Dothideomycetidae</taxon>
        <taxon>Cladosporiales</taxon>
        <taxon>Cladosporiaceae</taxon>
        <taxon>Cladosporium</taxon>
    </lineage>
</organism>
<name>A0AB34L7Z5_9PEZI</name>